<evidence type="ECO:0000313" key="1">
    <source>
        <dbReference type="EMBL" id="OUA20067.1"/>
    </source>
</evidence>
<proteinExistence type="predicted"/>
<gene>
    <name evidence="1" type="ORF">BK775_24150</name>
</gene>
<dbReference type="Gene3D" id="1.10.3920.10">
    <property type="entry name" value="PA2201 C-terminal domain-like"/>
    <property type="match status" value="1"/>
</dbReference>
<dbReference type="RefSeq" id="WP_021728820.1">
    <property type="nucleotide sequence ID" value="NZ_CP059975.1"/>
</dbReference>
<name>A0A9X6Q846_BACTU</name>
<dbReference type="Proteomes" id="UP000195077">
    <property type="component" value="Unassembled WGS sequence"/>
</dbReference>
<evidence type="ECO:0000313" key="2">
    <source>
        <dbReference type="Proteomes" id="UP000195077"/>
    </source>
</evidence>
<dbReference type="AlphaFoldDB" id="A0A9X6Q846"/>
<dbReference type="InterPro" id="IPR028983">
    <property type="entry name" value="PA2201-like_C"/>
</dbReference>
<dbReference type="GeneID" id="76787511"/>
<comment type="caution">
    <text evidence="1">The sequence shown here is derived from an EMBL/GenBank/DDBJ whole genome shotgun (WGS) entry which is preliminary data.</text>
</comment>
<organism evidence="1 2">
    <name type="scientific">Bacillus thuringiensis</name>
    <dbReference type="NCBI Taxonomy" id="1428"/>
    <lineage>
        <taxon>Bacteria</taxon>
        <taxon>Bacillati</taxon>
        <taxon>Bacillota</taxon>
        <taxon>Bacilli</taxon>
        <taxon>Bacillales</taxon>
        <taxon>Bacillaceae</taxon>
        <taxon>Bacillus</taxon>
        <taxon>Bacillus cereus group</taxon>
    </lineage>
</organism>
<sequence>MKILGLDDSILKDISYYPYDMVHFKNE</sequence>
<dbReference type="SUPFAM" id="SSF140731">
    <property type="entry name" value="PA2201 C-terminal domain-like"/>
    <property type="match status" value="1"/>
</dbReference>
<dbReference type="EMBL" id="NFEN01000130">
    <property type="protein sequence ID" value="OUA20067.1"/>
    <property type="molecule type" value="Genomic_DNA"/>
</dbReference>
<accession>A0A9X6Q846</accession>
<reference evidence="1 2" key="1">
    <citation type="submission" date="2016-10" db="EMBL/GenBank/DDBJ databases">
        <title>Comparative genomics of Bacillus thuringiensis reveals a path to pathogens against multiple invertebrate hosts.</title>
        <authorList>
            <person name="Zheng J."/>
            <person name="Gao Q."/>
            <person name="Liu H."/>
            <person name="Peng D."/>
            <person name="Ruan L."/>
            <person name="Sun M."/>
        </authorList>
    </citation>
    <scope>NUCLEOTIDE SEQUENCE [LARGE SCALE GENOMIC DNA]</scope>
    <source>
        <strain evidence="1">I13</strain>
    </source>
</reference>
<protein>
    <submittedName>
        <fullName evidence="1">Uncharacterized protein</fullName>
    </submittedName>
</protein>